<organism evidence="1 2">
    <name type="scientific">Lysobacter brunescens</name>
    <dbReference type="NCBI Taxonomy" id="262323"/>
    <lineage>
        <taxon>Bacteria</taxon>
        <taxon>Pseudomonadati</taxon>
        <taxon>Pseudomonadota</taxon>
        <taxon>Gammaproteobacteria</taxon>
        <taxon>Lysobacterales</taxon>
        <taxon>Lysobacteraceae</taxon>
        <taxon>Lysobacter</taxon>
    </lineage>
</organism>
<dbReference type="Proteomes" id="UP001597110">
    <property type="component" value="Unassembled WGS sequence"/>
</dbReference>
<evidence type="ECO:0000313" key="1">
    <source>
        <dbReference type="EMBL" id="MFD0724209.1"/>
    </source>
</evidence>
<dbReference type="EMBL" id="JBHTIF010000001">
    <property type="protein sequence ID" value="MFD0724209.1"/>
    <property type="molecule type" value="Genomic_DNA"/>
</dbReference>
<reference evidence="2" key="1">
    <citation type="journal article" date="2019" name="Int. J. Syst. Evol. Microbiol.">
        <title>The Global Catalogue of Microorganisms (GCM) 10K type strain sequencing project: providing services to taxonomists for standard genome sequencing and annotation.</title>
        <authorList>
            <consortium name="The Broad Institute Genomics Platform"/>
            <consortium name="The Broad Institute Genome Sequencing Center for Infectious Disease"/>
            <person name="Wu L."/>
            <person name="Ma J."/>
        </authorList>
    </citation>
    <scope>NUCLEOTIDE SEQUENCE [LARGE SCALE GENOMIC DNA]</scope>
    <source>
        <strain evidence="2">CCUG 55585</strain>
    </source>
</reference>
<evidence type="ECO:0000313" key="2">
    <source>
        <dbReference type="Proteomes" id="UP001597110"/>
    </source>
</evidence>
<sequence>MRARLISTEGEYLEARIEINGTVLHVMDEFSPAECGDVLDIEFIPMLDEHESNNEILDGNPDRKRGLERIEGWSYRAFGIICSLSPVTVDCRQIRIEDDDFEATGSGIGQAVAFTISRLSARPRMQAAKTAPAAPLPVGIDDATAATYHDLGFRLGLFDEHFVKEWAYEIIRERDTPPIQIIEIATAANRNALYNALSIAGERGHLLAATRLLLGHIALELAASRISTPSAIRTAMTLCNDDSLDDAAYIDFMCLNEDIHINEYAGNRSDEDMRSEALCLLAEHGRMQDTTSER</sequence>
<protein>
    <submittedName>
        <fullName evidence="1">Uncharacterized protein</fullName>
    </submittedName>
</protein>
<keyword evidence="2" id="KW-1185">Reference proteome</keyword>
<comment type="caution">
    <text evidence="1">The sequence shown here is derived from an EMBL/GenBank/DDBJ whole genome shotgun (WGS) entry which is preliminary data.</text>
</comment>
<gene>
    <name evidence="1" type="ORF">ACFQ0E_01225</name>
</gene>
<proteinExistence type="predicted"/>
<accession>A0ABW2Y6M8</accession>
<name>A0ABW2Y6M8_9GAMM</name>
<dbReference type="RefSeq" id="WP_386821883.1">
    <property type="nucleotide sequence ID" value="NZ_JBHTIF010000001.1"/>
</dbReference>